<dbReference type="EMBL" id="MIJF01000017">
    <property type="protein sequence ID" value="OEF99626.1"/>
    <property type="molecule type" value="Genomic_DNA"/>
</dbReference>
<reference evidence="9 10" key="1">
    <citation type="submission" date="2016-09" db="EMBL/GenBank/DDBJ databases">
        <title>Draft genome sequence for the type strain of Vulcanibacillus modesticaldus BR, a strictly anaerobic, moderately thermophilic, and nitrate-reducing bacterium from deep sea-hydrothermal vents of the Mid-Atlantic Ridge.</title>
        <authorList>
            <person name="Abin C.A."/>
            <person name="Hollibaugh J.T."/>
        </authorList>
    </citation>
    <scope>NUCLEOTIDE SEQUENCE [LARGE SCALE GENOMIC DNA]</scope>
    <source>
        <strain evidence="9 10">BR</strain>
    </source>
</reference>
<keyword evidence="4 7" id="KW-0255">Endonuclease</keyword>
<dbReference type="OrthoDB" id="9810867at2"/>
<keyword evidence="10" id="KW-1185">Reference proteome</keyword>
<comment type="caution">
    <text evidence="9">The sequence shown here is derived from an EMBL/GenBank/DDBJ whole genome shotgun (WGS) entry which is preliminary data.</text>
</comment>
<dbReference type="STRING" id="337097.BHF71_08000"/>
<dbReference type="InterPro" id="IPR020568">
    <property type="entry name" value="Ribosomal_Su5_D2-typ_SF"/>
</dbReference>
<dbReference type="PROSITE" id="PS00648">
    <property type="entry name" value="RIBONUCLEASE_P"/>
    <property type="match status" value="1"/>
</dbReference>
<dbReference type="FunFam" id="3.30.230.10:FF:000021">
    <property type="entry name" value="Ribonuclease P protein component"/>
    <property type="match status" value="1"/>
</dbReference>
<organism evidence="9 10">
    <name type="scientific">Vulcanibacillus modesticaldus</name>
    <dbReference type="NCBI Taxonomy" id="337097"/>
    <lineage>
        <taxon>Bacteria</taxon>
        <taxon>Bacillati</taxon>
        <taxon>Bacillota</taxon>
        <taxon>Bacilli</taxon>
        <taxon>Bacillales</taxon>
        <taxon>Bacillaceae</taxon>
        <taxon>Vulcanibacillus</taxon>
    </lineage>
</organism>
<dbReference type="PANTHER" id="PTHR33992">
    <property type="entry name" value="RIBONUCLEASE P PROTEIN COMPONENT"/>
    <property type="match status" value="1"/>
</dbReference>
<comment type="similarity">
    <text evidence="7">Belongs to the RnpA family.</text>
</comment>
<evidence type="ECO:0000256" key="1">
    <source>
        <dbReference type="ARBA" id="ARBA00002663"/>
    </source>
</evidence>
<dbReference type="GO" id="GO:0000049">
    <property type="term" value="F:tRNA binding"/>
    <property type="evidence" value="ECO:0007669"/>
    <property type="project" value="UniProtKB-UniRule"/>
</dbReference>
<dbReference type="InterPro" id="IPR020539">
    <property type="entry name" value="RNase_P_CS"/>
</dbReference>
<dbReference type="PANTHER" id="PTHR33992:SF1">
    <property type="entry name" value="RIBONUCLEASE P PROTEIN COMPONENT"/>
    <property type="match status" value="1"/>
</dbReference>
<dbReference type="Gene3D" id="3.30.230.10">
    <property type="match status" value="1"/>
</dbReference>
<protein>
    <recommendedName>
        <fullName evidence="7 8">Ribonuclease P protein component</fullName>
        <shortName evidence="7">RNase P protein</shortName>
        <shortName evidence="7">RNaseP protein</shortName>
        <ecNumber evidence="7 8">3.1.26.5</ecNumber>
    </recommendedName>
    <alternativeName>
        <fullName evidence="7">Protein C5</fullName>
    </alternativeName>
</protein>
<dbReference type="GO" id="GO:0001682">
    <property type="term" value="P:tRNA 5'-leader removal"/>
    <property type="evidence" value="ECO:0007669"/>
    <property type="project" value="UniProtKB-UniRule"/>
</dbReference>
<dbReference type="HAMAP" id="MF_00227">
    <property type="entry name" value="RNase_P"/>
    <property type="match status" value="1"/>
</dbReference>
<name>A0A1D2YVI2_9BACI</name>
<evidence type="ECO:0000256" key="7">
    <source>
        <dbReference type="HAMAP-Rule" id="MF_00227"/>
    </source>
</evidence>
<evidence type="ECO:0000313" key="9">
    <source>
        <dbReference type="EMBL" id="OEF99626.1"/>
    </source>
</evidence>
<comment type="subunit">
    <text evidence="7">Consists of a catalytic RNA component (M1 or rnpB) and a protein subunit.</text>
</comment>
<dbReference type="RefSeq" id="WP_069656481.1">
    <property type="nucleotide sequence ID" value="NZ_MIJF01000017.1"/>
</dbReference>
<dbReference type="InterPro" id="IPR014721">
    <property type="entry name" value="Ribsml_uS5_D2-typ_fold_subgr"/>
</dbReference>
<evidence type="ECO:0000256" key="8">
    <source>
        <dbReference type="NCBIfam" id="TIGR00188"/>
    </source>
</evidence>
<dbReference type="GO" id="GO:0004526">
    <property type="term" value="F:ribonuclease P activity"/>
    <property type="evidence" value="ECO:0007669"/>
    <property type="project" value="UniProtKB-UniRule"/>
</dbReference>
<dbReference type="AlphaFoldDB" id="A0A1D2YVI2"/>
<comment type="function">
    <text evidence="1 7">RNaseP catalyzes the removal of the 5'-leader sequence from pre-tRNA to produce the mature 5'-terminus. It can also cleave other RNA substrates such as 4.5S RNA. The protein component plays an auxiliary but essential role in vivo by binding to the 5'-leader sequence and broadening the substrate specificity of the ribozyme.</text>
</comment>
<comment type="catalytic activity">
    <reaction evidence="7">
        <text>Endonucleolytic cleavage of RNA, removing 5'-extranucleotides from tRNA precursor.</text>
        <dbReference type="EC" id="3.1.26.5"/>
    </reaction>
</comment>
<dbReference type="InterPro" id="IPR000100">
    <property type="entry name" value="RNase_P"/>
</dbReference>
<dbReference type="Proteomes" id="UP000243739">
    <property type="component" value="Unassembled WGS sequence"/>
</dbReference>
<keyword evidence="5 7" id="KW-0378">Hydrolase</keyword>
<evidence type="ECO:0000256" key="3">
    <source>
        <dbReference type="ARBA" id="ARBA00022722"/>
    </source>
</evidence>
<dbReference type="NCBIfam" id="TIGR00188">
    <property type="entry name" value="rnpA"/>
    <property type="match status" value="1"/>
</dbReference>
<proteinExistence type="inferred from homology"/>
<evidence type="ECO:0000256" key="4">
    <source>
        <dbReference type="ARBA" id="ARBA00022759"/>
    </source>
</evidence>
<dbReference type="GO" id="GO:0030677">
    <property type="term" value="C:ribonuclease P complex"/>
    <property type="evidence" value="ECO:0007669"/>
    <property type="project" value="TreeGrafter"/>
</dbReference>
<dbReference type="GO" id="GO:0042781">
    <property type="term" value="F:3'-tRNA processing endoribonuclease activity"/>
    <property type="evidence" value="ECO:0007669"/>
    <property type="project" value="TreeGrafter"/>
</dbReference>
<evidence type="ECO:0000256" key="6">
    <source>
        <dbReference type="ARBA" id="ARBA00022884"/>
    </source>
</evidence>
<evidence type="ECO:0000256" key="5">
    <source>
        <dbReference type="ARBA" id="ARBA00022801"/>
    </source>
</evidence>
<keyword evidence="3 7" id="KW-0540">Nuclease</keyword>
<evidence type="ECO:0000313" key="10">
    <source>
        <dbReference type="Proteomes" id="UP000243739"/>
    </source>
</evidence>
<dbReference type="EC" id="3.1.26.5" evidence="7 8"/>
<evidence type="ECO:0000256" key="2">
    <source>
        <dbReference type="ARBA" id="ARBA00022694"/>
    </source>
</evidence>
<gene>
    <name evidence="7" type="primary">rnpA</name>
    <name evidence="9" type="ORF">BHF71_08000</name>
</gene>
<keyword evidence="2 7" id="KW-0819">tRNA processing</keyword>
<dbReference type="SUPFAM" id="SSF54211">
    <property type="entry name" value="Ribosomal protein S5 domain 2-like"/>
    <property type="match status" value="1"/>
</dbReference>
<dbReference type="Pfam" id="PF00825">
    <property type="entry name" value="Ribonuclease_P"/>
    <property type="match status" value="1"/>
</dbReference>
<sequence length="113" mass="13334">MQKENRLKKREDFKKVYTYGKSVANRELVLYILDNSKTERYRVGISVSKKIGNAVVRNRVKRLIKEAFRSLANQLEMENQKDLIIIARNPTADMKFSQFQKSIKDLLRKSKLI</sequence>
<keyword evidence="6 7" id="KW-0694">RNA-binding</keyword>
<accession>A0A1D2YVI2</accession>